<dbReference type="GO" id="GO:0005634">
    <property type="term" value="C:nucleus"/>
    <property type="evidence" value="ECO:0007669"/>
    <property type="project" value="UniProtKB-SubCell"/>
</dbReference>
<name>A0AAD7PFH0_QUISA</name>
<dbReference type="EMBL" id="JARAOO010000010">
    <property type="protein sequence ID" value="KAJ7953653.1"/>
    <property type="molecule type" value="Genomic_DNA"/>
</dbReference>
<reference evidence="5" key="1">
    <citation type="journal article" date="2023" name="Science">
        <title>Elucidation of the pathway for biosynthesis of saponin adjuvants from the soapbark tree.</title>
        <authorList>
            <person name="Reed J."/>
            <person name="Orme A."/>
            <person name="El-Demerdash A."/>
            <person name="Owen C."/>
            <person name="Martin L.B.B."/>
            <person name="Misra R.C."/>
            <person name="Kikuchi S."/>
            <person name="Rejzek M."/>
            <person name="Martin A.C."/>
            <person name="Harkess A."/>
            <person name="Leebens-Mack J."/>
            <person name="Louveau T."/>
            <person name="Stephenson M.J."/>
            <person name="Osbourn A."/>
        </authorList>
    </citation>
    <scope>NUCLEOTIDE SEQUENCE</scope>
    <source>
        <strain evidence="5">S10</strain>
    </source>
</reference>
<keyword evidence="4" id="KW-0539">Nucleus</keyword>
<evidence type="ECO:0000313" key="6">
    <source>
        <dbReference type="Proteomes" id="UP001163823"/>
    </source>
</evidence>
<evidence type="ECO:0000256" key="3">
    <source>
        <dbReference type="ARBA" id="ARBA00023163"/>
    </source>
</evidence>
<evidence type="ECO:0000313" key="5">
    <source>
        <dbReference type="EMBL" id="KAJ7953653.1"/>
    </source>
</evidence>
<sequence>MGCSGFCKGYSKVKYMRRRWRRTTVRGGGCHRVKVQMKMRKLQRLIPGGNGLNPDRLFLRTAEHILHLRFQLNVLQALSDIYN</sequence>
<dbReference type="AlphaFoldDB" id="A0AAD7PFH0"/>
<protein>
    <submittedName>
        <fullName evidence="5">Transcription factor</fullName>
    </submittedName>
</protein>
<dbReference type="PANTHER" id="PTHR33124:SF9">
    <property type="entry name" value="TRANSCRIPTION FACTOR"/>
    <property type="match status" value="1"/>
</dbReference>
<dbReference type="InterPro" id="IPR044660">
    <property type="entry name" value="IBH1-like"/>
</dbReference>
<evidence type="ECO:0000256" key="2">
    <source>
        <dbReference type="ARBA" id="ARBA00023015"/>
    </source>
</evidence>
<proteinExistence type="predicted"/>
<dbReference type="CDD" id="cd11444">
    <property type="entry name" value="bHLH_AtIBH1_like"/>
    <property type="match status" value="1"/>
</dbReference>
<dbReference type="KEGG" id="qsa:O6P43_025323"/>
<evidence type="ECO:0000256" key="1">
    <source>
        <dbReference type="ARBA" id="ARBA00004123"/>
    </source>
</evidence>
<dbReference type="InterPro" id="IPR044549">
    <property type="entry name" value="bHLH_AtIBH1-like"/>
</dbReference>
<keyword evidence="3" id="KW-0804">Transcription</keyword>
<comment type="caution">
    <text evidence="5">The sequence shown here is derived from an EMBL/GenBank/DDBJ whole genome shotgun (WGS) entry which is preliminary data.</text>
</comment>
<organism evidence="5 6">
    <name type="scientific">Quillaja saponaria</name>
    <name type="common">Soap bark tree</name>
    <dbReference type="NCBI Taxonomy" id="32244"/>
    <lineage>
        <taxon>Eukaryota</taxon>
        <taxon>Viridiplantae</taxon>
        <taxon>Streptophyta</taxon>
        <taxon>Embryophyta</taxon>
        <taxon>Tracheophyta</taxon>
        <taxon>Spermatophyta</taxon>
        <taxon>Magnoliopsida</taxon>
        <taxon>eudicotyledons</taxon>
        <taxon>Gunneridae</taxon>
        <taxon>Pentapetalae</taxon>
        <taxon>rosids</taxon>
        <taxon>fabids</taxon>
        <taxon>Fabales</taxon>
        <taxon>Quillajaceae</taxon>
        <taxon>Quillaja</taxon>
    </lineage>
</organism>
<dbReference type="GO" id="GO:0006355">
    <property type="term" value="P:regulation of DNA-templated transcription"/>
    <property type="evidence" value="ECO:0007669"/>
    <property type="project" value="InterPro"/>
</dbReference>
<dbReference type="Proteomes" id="UP001163823">
    <property type="component" value="Chromosome 10"/>
</dbReference>
<accession>A0AAD7PFH0</accession>
<gene>
    <name evidence="5" type="ORF">O6P43_025323</name>
</gene>
<dbReference type="PANTHER" id="PTHR33124">
    <property type="entry name" value="TRANSCRIPTION FACTOR IBH1-LIKE 1"/>
    <property type="match status" value="1"/>
</dbReference>
<keyword evidence="6" id="KW-1185">Reference proteome</keyword>
<evidence type="ECO:0000256" key="4">
    <source>
        <dbReference type="ARBA" id="ARBA00023242"/>
    </source>
</evidence>
<comment type="subcellular location">
    <subcellularLocation>
        <location evidence="1">Nucleus</location>
    </subcellularLocation>
</comment>
<keyword evidence="2" id="KW-0805">Transcription regulation</keyword>